<gene>
    <name evidence="2" type="ORF">EDD42_2867</name>
</gene>
<dbReference type="AlphaFoldDB" id="A0A3N2C5H4"/>
<keyword evidence="3" id="KW-1185">Reference proteome</keyword>
<accession>A0A3N2C5H4</accession>
<dbReference type="EMBL" id="RKHL01000001">
    <property type="protein sequence ID" value="ROR82771.1"/>
    <property type="molecule type" value="Genomic_DNA"/>
</dbReference>
<dbReference type="Proteomes" id="UP000266915">
    <property type="component" value="Unassembled WGS sequence"/>
</dbReference>
<comment type="caution">
    <text evidence="2">The sequence shown here is derived from an EMBL/GenBank/DDBJ whole genome shotgun (WGS) entry which is preliminary data.</text>
</comment>
<protein>
    <submittedName>
        <fullName evidence="2">Uncharacterized protein</fullName>
    </submittedName>
</protein>
<feature type="compositionally biased region" description="Basic and acidic residues" evidence="1">
    <location>
        <begin position="8"/>
        <end position="17"/>
    </location>
</feature>
<name>A0A3N2C5H4_9MICO</name>
<reference evidence="2 3" key="1">
    <citation type="submission" date="2018-11" db="EMBL/GenBank/DDBJ databases">
        <title>Sequencing the genomes of 1000 actinobacteria strains.</title>
        <authorList>
            <person name="Klenk H.-P."/>
        </authorList>
    </citation>
    <scope>NUCLEOTIDE SEQUENCE [LARGE SCALE GENOMIC DNA]</scope>
    <source>
        <strain evidence="2 3">DSM 14012</strain>
    </source>
</reference>
<organism evidence="2 3">
    <name type="scientific">Plantibacter flavus</name>
    <dbReference type="NCBI Taxonomy" id="150123"/>
    <lineage>
        <taxon>Bacteria</taxon>
        <taxon>Bacillati</taxon>
        <taxon>Actinomycetota</taxon>
        <taxon>Actinomycetes</taxon>
        <taxon>Micrococcales</taxon>
        <taxon>Microbacteriaceae</taxon>
        <taxon>Plantibacter</taxon>
    </lineage>
</organism>
<evidence type="ECO:0000313" key="2">
    <source>
        <dbReference type="EMBL" id="ROR82771.1"/>
    </source>
</evidence>
<feature type="region of interest" description="Disordered" evidence="1">
    <location>
        <begin position="1"/>
        <end position="46"/>
    </location>
</feature>
<evidence type="ECO:0000256" key="1">
    <source>
        <dbReference type="SAM" id="MobiDB-lite"/>
    </source>
</evidence>
<evidence type="ECO:0000313" key="3">
    <source>
        <dbReference type="Proteomes" id="UP000266915"/>
    </source>
</evidence>
<dbReference type="RefSeq" id="WP_159453415.1">
    <property type="nucleotide sequence ID" value="NZ_FXAP01000004.1"/>
</dbReference>
<proteinExistence type="predicted"/>
<sequence length="46" mass="4947">MSRLPIHGTDRSDHDSLSARLSAGHLSLHPRRHHDEASAPAPANAT</sequence>